<comment type="caution">
    <text evidence="4">The sequence shown here is derived from an EMBL/GenBank/DDBJ whole genome shotgun (WGS) entry which is preliminary data.</text>
</comment>
<dbReference type="SUPFAM" id="SSF51445">
    <property type="entry name" value="(Trans)glycosidases"/>
    <property type="match status" value="1"/>
</dbReference>
<evidence type="ECO:0000256" key="1">
    <source>
        <dbReference type="ARBA" id="ARBA00007240"/>
    </source>
</evidence>
<feature type="region of interest" description="Disordered" evidence="3">
    <location>
        <begin position="45"/>
        <end position="68"/>
    </location>
</feature>
<dbReference type="AlphaFoldDB" id="A0A5N5QHR7"/>
<name>A0A5N5QHR7_9AGAM</name>
<evidence type="ECO:0000256" key="2">
    <source>
        <dbReference type="ARBA" id="ARBA00023277"/>
    </source>
</evidence>
<dbReference type="Proteomes" id="UP000383932">
    <property type="component" value="Unassembled WGS sequence"/>
</dbReference>
<evidence type="ECO:0000313" key="5">
    <source>
        <dbReference type="Proteomes" id="UP000383932"/>
    </source>
</evidence>
<evidence type="ECO:0000256" key="3">
    <source>
        <dbReference type="SAM" id="MobiDB-lite"/>
    </source>
</evidence>
<dbReference type="OrthoDB" id="4664297at2759"/>
<sequence>MDLLLRFLPHLKDSGAHIKAISLDPSDNSQVYTLSFNLVQADRQVVPKKESETENGVDGEDLEEVDTESASDTAPFVNNFSLGHKGDSVTGALRLTRDKCYWLFAHQDIALPAHTDTQVLALHGSGHVAVILPLTTDTCMGTLRGPIFEHDNGLILARFERSNLTPDTGRVVIAIAQVITSAIKIAIKHARSLFNIPSPVLNGPTSRTYPFEDKLTYCTWNSLQPPTPTTAASALKTLEHFHSIGVRPAAFLIDDAWQDIKEFKLQQFTSSPSFLDKFTSLAEVVKMAKEKYRVEHVGVWHTIQGYWQGVEPKKFATKYKLVKVTKDGYPGPSEEKGFQYYIPHPDSVHDFFKDYYTTLRAAGITFTKCDNMASIDHIVSAVEVTFTKSGVEVLGDEVDIIALRKAYVQAVMTAARDSFGAANVIWCMGMTPRVLLGDIGLGGKGEKWIVRNSDDYYPNEPDSHRYHIFTNTVNALLLNELGVQPDLDMFQTHPYISPTGDITQSHTGLAQASFHASFRVFGTGPVTITDAPLKSDPTILRKIVGDLTPNPTSPSLVVQASAPFAVLNEVFDPRTMRPWAGKGLKLYVDKTIGIWNVQSENGKLIEFVTNWDIAQVLGLSPRSLPAVILHIQASNPAYERIVVHDLTNVLHPAPPVRIELDPLGWATVGVSTIDPVGVACLGLVDKYLSARGIEGTRTQVENGGNIYTATSRCSGTLGLWVSPNVSLKGSEVYLLGESGAPIGARSSKFKTVELEYGRGKWVTLELEGRSEAIFWLE</sequence>
<organism evidence="4 5">
    <name type="scientific">Ceratobasidium theobromae</name>
    <dbReference type="NCBI Taxonomy" id="1582974"/>
    <lineage>
        <taxon>Eukaryota</taxon>
        <taxon>Fungi</taxon>
        <taxon>Dikarya</taxon>
        <taxon>Basidiomycota</taxon>
        <taxon>Agaricomycotina</taxon>
        <taxon>Agaricomycetes</taxon>
        <taxon>Cantharellales</taxon>
        <taxon>Ceratobasidiaceae</taxon>
        <taxon>Ceratobasidium</taxon>
    </lineage>
</organism>
<comment type="similarity">
    <text evidence="1">Belongs to the glycosyl hydrolases 36 family.</text>
</comment>
<proteinExistence type="inferred from homology"/>
<gene>
    <name evidence="4" type="ORF">CTheo_5273</name>
</gene>
<evidence type="ECO:0008006" key="6">
    <source>
        <dbReference type="Google" id="ProtNLM"/>
    </source>
</evidence>
<dbReference type="EMBL" id="SSOP01000113">
    <property type="protein sequence ID" value="KAB5591270.1"/>
    <property type="molecule type" value="Genomic_DNA"/>
</dbReference>
<dbReference type="PANTHER" id="PTHR31268">
    <property type="match status" value="1"/>
</dbReference>
<dbReference type="Pfam" id="PF05691">
    <property type="entry name" value="Raffinose_syn"/>
    <property type="match status" value="1"/>
</dbReference>
<reference evidence="4 5" key="1">
    <citation type="journal article" date="2019" name="Fungal Biol. Biotechnol.">
        <title>Draft genome sequence of fastidious pathogen Ceratobasidium theobromae, which causes vascular-streak dieback in Theobroma cacao.</title>
        <authorList>
            <person name="Ali S.S."/>
            <person name="Asman A."/>
            <person name="Shao J."/>
            <person name="Firmansyah A.P."/>
            <person name="Susilo A.W."/>
            <person name="Rosmana A."/>
            <person name="McMahon P."/>
            <person name="Junaid M."/>
            <person name="Guest D."/>
            <person name="Kheng T.Y."/>
            <person name="Meinhardt L.W."/>
            <person name="Bailey B.A."/>
        </authorList>
    </citation>
    <scope>NUCLEOTIDE SEQUENCE [LARGE SCALE GENOMIC DNA]</scope>
    <source>
        <strain evidence="4 5">CT2</strain>
    </source>
</reference>
<dbReference type="InterPro" id="IPR008811">
    <property type="entry name" value="Glycosyl_hydrolases_36"/>
</dbReference>
<protein>
    <recommendedName>
        <fullName evidence="6">Alpha-galactosidase</fullName>
    </recommendedName>
</protein>
<feature type="compositionally biased region" description="Acidic residues" evidence="3">
    <location>
        <begin position="53"/>
        <end position="68"/>
    </location>
</feature>
<dbReference type="PANTHER" id="PTHR31268:SF32">
    <property type="entry name" value="GALACTINOL--SUCROSE GALACTOSYLTRANSFERASE 2-RELATED"/>
    <property type="match status" value="1"/>
</dbReference>
<accession>A0A5N5QHR7</accession>
<keyword evidence="2" id="KW-0119">Carbohydrate metabolism</keyword>
<dbReference type="InterPro" id="IPR017853">
    <property type="entry name" value="GH"/>
</dbReference>
<evidence type="ECO:0000313" key="4">
    <source>
        <dbReference type="EMBL" id="KAB5591270.1"/>
    </source>
</evidence>
<keyword evidence="5" id="KW-1185">Reference proteome</keyword>